<evidence type="ECO:0008006" key="3">
    <source>
        <dbReference type="Google" id="ProtNLM"/>
    </source>
</evidence>
<accession>A0A9X4RGX9</accession>
<proteinExistence type="predicted"/>
<sequence length="85" mass="9226">MQEVSCASCGNRVLVEKYSPVHTSVQWLDDAERVCPEFAARAAQGEHSKWIPTCPKLRASIEAAVERGEVATDSPRSYPVPGVLG</sequence>
<dbReference type="AlphaFoldDB" id="A0A9X4RGX9"/>
<reference evidence="1" key="1">
    <citation type="submission" date="2022-08" db="EMBL/GenBank/DDBJ databases">
        <title>Genome analysis of Corynebacteriales strain.</title>
        <authorList>
            <person name="Lee S.D."/>
        </authorList>
    </citation>
    <scope>NUCLEOTIDE SEQUENCE</scope>
    <source>
        <strain evidence="1">D3-21</strain>
    </source>
</reference>
<evidence type="ECO:0000313" key="1">
    <source>
        <dbReference type="EMBL" id="MDG3014496.1"/>
    </source>
</evidence>
<evidence type="ECO:0000313" key="2">
    <source>
        <dbReference type="Proteomes" id="UP001152755"/>
    </source>
</evidence>
<dbReference type="RefSeq" id="WP_277830924.1">
    <property type="nucleotide sequence ID" value="NZ_JAAIVF010000001.1"/>
</dbReference>
<dbReference type="EMBL" id="JANRHA010000004">
    <property type="protein sequence ID" value="MDG3014496.1"/>
    <property type="molecule type" value="Genomic_DNA"/>
</dbReference>
<dbReference type="Proteomes" id="UP001152755">
    <property type="component" value="Unassembled WGS sequence"/>
</dbReference>
<name>A0A9X4RGX9_9ACTN</name>
<keyword evidence="2" id="KW-1185">Reference proteome</keyword>
<comment type="caution">
    <text evidence="1">The sequence shown here is derived from an EMBL/GenBank/DDBJ whole genome shotgun (WGS) entry which is preliminary data.</text>
</comment>
<organism evidence="1 2">
    <name type="scientific">Speluncibacter jeojiensis</name>
    <dbReference type="NCBI Taxonomy" id="2710754"/>
    <lineage>
        <taxon>Bacteria</taxon>
        <taxon>Bacillati</taxon>
        <taxon>Actinomycetota</taxon>
        <taxon>Actinomycetes</taxon>
        <taxon>Mycobacteriales</taxon>
        <taxon>Speluncibacteraceae</taxon>
        <taxon>Speluncibacter</taxon>
    </lineage>
</organism>
<gene>
    <name evidence="1" type="ORF">NVS88_07985</name>
</gene>
<protein>
    <recommendedName>
        <fullName evidence="3">Ferredoxin</fullName>
    </recommendedName>
</protein>